<dbReference type="STRING" id="137246.A0A401T5V1"/>
<dbReference type="GO" id="GO:0016020">
    <property type="term" value="C:membrane"/>
    <property type="evidence" value="ECO:0007669"/>
    <property type="project" value="InterPro"/>
</dbReference>
<dbReference type="SMART" id="SM00137">
    <property type="entry name" value="MAM"/>
    <property type="match status" value="3"/>
</dbReference>
<protein>
    <recommendedName>
        <fullName evidence="2">MAM domain-containing protein</fullName>
    </recommendedName>
</protein>
<dbReference type="FunFam" id="2.60.120.200:FF:000128">
    <property type="entry name" value="enteropeptidase isoform X2"/>
    <property type="match status" value="1"/>
</dbReference>
<feature type="domain" description="MAM" evidence="2">
    <location>
        <begin position="324"/>
        <end position="482"/>
    </location>
</feature>
<evidence type="ECO:0000256" key="1">
    <source>
        <dbReference type="ARBA" id="ARBA00022737"/>
    </source>
</evidence>
<dbReference type="PROSITE" id="PS50060">
    <property type="entry name" value="MAM_2"/>
    <property type="match status" value="4"/>
</dbReference>
<gene>
    <name evidence="3" type="ORF">chiPu_0016513</name>
</gene>
<name>A0A401T5V1_CHIPU</name>
<evidence type="ECO:0000313" key="4">
    <source>
        <dbReference type="Proteomes" id="UP000287033"/>
    </source>
</evidence>
<keyword evidence="1" id="KW-0677">Repeat</keyword>
<dbReference type="InterPro" id="IPR000998">
    <property type="entry name" value="MAM_dom"/>
</dbReference>
<feature type="domain" description="MAM" evidence="2">
    <location>
        <begin position="492"/>
        <end position="650"/>
    </location>
</feature>
<reference evidence="3 4" key="1">
    <citation type="journal article" date="2018" name="Nat. Ecol. Evol.">
        <title>Shark genomes provide insights into elasmobranch evolution and the origin of vertebrates.</title>
        <authorList>
            <person name="Hara Y"/>
            <person name="Yamaguchi K"/>
            <person name="Onimaru K"/>
            <person name="Kadota M"/>
            <person name="Koyanagi M"/>
            <person name="Keeley SD"/>
            <person name="Tatsumi K"/>
            <person name="Tanaka K"/>
            <person name="Motone F"/>
            <person name="Kageyama Y"/>
            <person name="Nozu R"/>
            <person name="Adachi N"/>
            <person name="Nishimura O"/>
            <person name="Nakagawa R"/>
            <person name="Tanegashima C"/>
            <person name="Kiyatake I"/>
            <person name="Matsumoto R"/>
            <person name="Murakumo K"/>
            <person name="Nishida K"/>
            <person name="Terakita A"/>
            <person name="Kuratani S"/>
            <person name="Sato K"/>
            <person name="Hyodo S Kuraku.S."/>
        </authorList>
    </citation>
    <scope>NUCLEOTIDE SEQUENCE [LARGE SCALE GENOMIC DNA]</scope>
</reference>
<dbReference type="PRINTS" id="PR00020">
    <property type="entry name" value="MAMDOMAIN"/>
</dbReference>
<keyword evidence="4" id="KW-1185">Reference proteome</keyword>
<proteinExistence type="predicted"/>
<dbReference type="InterPro" id="IPR013320">
    <property type="entry name" value="ConA-like_dom_sf"/>
</dbReference>
<comment type="caution">
    <text evidence="3">The sequence shown here is derived from an EMBL/GenBank/DDBJ whole genome shotgun (WGS) entry which is preliminary data.</text>
</comment>
<dbReference type="PANTHER" id="PTHR23282">
    <property type="entry name" value="APICAL ENDOSOMAL GLYCOPROTEIN PRECURSOR"/>
    <property type="match status" value="1"/>
</dbReference>
<dbReference type="CDD" id="cd06263">
    <property type="entry name" value="MAM"/>
    <property type="match status" value="3"/>
</dbReference>
<accession>A0A401T5V1</accession>
<dbReference type="AlphaFoldDB" id="A0A401T5V1"/>
<feature type="domain" description="MAM" evidence="2">
    <location>
        <begin position="153"/>
        <end position="313"/>
    </location>
</feature>
<dbReference type="PANTHER" id="PTHR23282:SF142">
    <property type="entry name" value="MAM DOMAIN-CONTAINING PROTEIN"/>
    <property type="match status" value="1"/>
</dbReference>
<dbReference type="PROSITE" id="PS00740">
    <property type="entry name" value="MAM_1"/>
    <property type="match status" value="1"/>
</dbReference>
<evidence type="ECO:0000313" key="3">
    <source>
        <dbReference type="EMBL" id="GCC38002.1"/>
    </source>
</evidence>
<dbReference type="Gene3D" id="2.60.120.200">
    <property type="match status" value="4"/>
</dbReference>
<dbReference type="OrthoDB" id="10020495at2759"/>
<organism evidence="3 4">
    <name type="scientific">Chiloscyllium punctatum</name>
    <name type="common">Brownbanded bambooshark</name>
    <name type="synonym">Hemiscyllium punctatum</name>
    <dbReference type="NCBI Taxonomy" id="137246"/>
    <lineage>
        <taxon>Eukaryota</taxon>
        <taxon>Metazoa</taxon>
        <taxon>Chordata</taxon>
        <taxon>Craniata</taxon>
        <taxon>Vertebrata</taxon>
        <taxon>Chondrichthyes</taxon>
        <taxon>Elasmobranchii</taxon>
        <taxon>Galeomorphii</taxon>
        <taxon>Galeoidea</taxon>
        <taxon>Orectolobiformes</taxon>
        <taxon>Hemiscylliidae</taxon>
        <taxon>Chiloscyllium</taxon>
    </lineage>
</organism>
<feature type="domain" description="MAM" evidence="2">
    <location>
        <begin position="37"/>
        <end position="154"/>
    </location>
</feature>
<dbReference type="OMA" id="YEEIWKI"/>
<dbReference type="EMBL" id="BEZZ01001093">
    <property type="protein sequence ID" value="GCC38002.1"/>
    <property type="molecule type" value="Genomic_DNA"/>
</dbReference>
<evidence type="ECO:0000259" key="2">
    <source>
        <dbReference type="PROSITE" id="PS50060"/>
    </source>
</evidence>
<dbReference type="InterPro" id="IPR051560">
    <property type="entry name" value="MAM_domain-containing"/>
</dbReference>
<sequence length="657" mass="74219">MSGCQEAHTGHVQNSKDKVTGLPQTESILKVRCVALTYGGRYIYIEGSHHHDGKLGLLTSPELQALGESCVRLVYQITGTDSGRLNMYFRPEGNSFDFLLWSANEPSDSWKIASIGVRNITEKSKILLEAVVSPDPKASIAVFEINITPGYCIVCTFEENHLCGYNNRWNPNLNWLVGGGSVRDSPTNLPTDHTLDNEQGHYMYVDAIYTTSLHEVAQLMSPVTTFALLGCLSFFYQLEQTRSNLFVVYTKDRMGHYEEVWRANKSTHSWTPVKVNIKAAHPFQIVFEVAFSSTKGGYAALDDIYFSSQFCDNKTEILFDPSVANCNFDEDLCNYSQNHKDGTKWTRLVRKPNAFHFGDHTSGLGGFLISNTRFGYHQEYVAHLAGPLLHANLQYCLRFFYALNHFVTEDALAVYIYDEEDRVQEKIWSIPKSPTGMWIQAEVNYRRQEASKIVFVSVCKNFWNCGKVALDDITVSQGDCRIPGGSWLPTPGKCNFDMDYCGFIQDHKDKGNWYRRTGTTPTSFTGPKGDHTTGVGRYLYVEASHIRHGYNARLLSWPLRGFTGDQCLIFFYHMYGLGTGSLNVYLRKENGQETLLWKRTGEQSVSWLKASVEYNCEENHQIVFEAIRGLSIHSDIAIDDVLFQNGPCEGTCGNCIV</sequence>
<dbReference type="Pfam" id="PF00629">
    <property type="entry name" value="MAM"/>
    <property type="match status" value="4"/>
</dbReference>
<dbReference type="Proteomes" id="UP000287033">
    <property type="component" value="Unassembled WGS sequence"/>
</dbReference>
<dbReference type="SUPFAM" id="SSF49899">
    <property type="entry name" value="Concanavalin A-like lectins/glucanases"/>
    <property type="match status" value="4"/>
</dbReference>